<feature type="region of interest" description="Disordered" evidence="1">
    <location>
        <begin position="51"/>
        <end position="70"/>
    </location>
</feature>
<sequence>MILGEESTGLSGAEEAEIETIRKHKQELLDDIKKLKEEIAEVFAEIECFQHAEEKQEADNNPGEQTRQVE</sequence>
<comment type="caution">
    <text evidence="2">The sequence shown here is derived from an EMBL/GenBank/DDBJ whole genome shotgun (WGS) entry which is preliminary data.</text>
</comment>
<gene>
    <name evidence="2" type="ORF">DUI87_20298</name>
</gene>
<dbReference type="AlphaFoldDB" id="A0A3M0JQW0"/>
<evidence type="ECO:0000256" key="1">
    <source>
        <dbReference type="SAM" id="MobiDB-lite"/>
    </source>
</evidence>
<evidence type="ECO:0000313" key="3">
    <source>
        <dbReference type="Proteomes" id="UP000269221"/>
    </source>
</evidence>
<dbReference type="STRING" id="333673.A0A3M0JQW0"/>
<dbReference type="OrthoDB" id="430364at2759"/>
<organism evidence="2 3">
    <name type="scientific">Hirundo rustica rustica</name>
    <dbReference type="NCBI Taxonomy" id="333673"/>
    <lineage>
        <taxon>Eukaryota</taxon>
        <taxon>Metazoa</taxon>
        <taxon>Chordata</taxon>
        <taxon>Craniata</taxon>
        <taxon>Vertebrata</taxon>
        <taxon>Euteleostomi</taxon>
        <taxon>Archelosauria</taxon>
        <taxon>Archosauria</taxon>
        <taxon>Dinosauria</taxon>
        <taxon>Saurischia</taxon>
        <taxon>Theropoda</taxon>
        <taxon>Coelurosauria</taxon>
        <taxon>Aves</taxon>
        <taxon>Neognathae</taxon>
        <taxon>Neoaves</taxon>
        <taxon>Telluraves</taxon>
        <taxon>Australaves</taxon>
        <taxon>Passeriformes</taxon>
        <taxon>Sylvioidea</taxon>
        <taxon>Hirundinidae</taxon>
        <taxon>Hirundo</taxon>
    </lineage>
</organism>
<reference evidence="2 3" key="1">
    <citation type="submission" date="2018-07" db="EMBL/GenBank/DDBJ databases">
        <title>A high quality draft genome assembly of the barn swallow (H. rustica rustica).</title>
        <authorList>
            <person name="Formenti G."/>
            <person name="Chiara M."/>
            <person name="Poveda L."/>
            <person name="Francoijs K.-J."/>
            <person name="Bonisoli-Alquati A."/>
            <person name="Canova L."/>
            <person name="Gianfranceschi L."/>
            <person name="Horner D.S."/>
            <person name="Saino N."/>
        </authorList>
    </citation>
    <scope>NUCLEOTIDE SEQUENCE [LARGE SCALE GENOMIC DNA]</scope>
    <source>
        <strain evidence="2">Chelidonia</strain>
        <tissue evidence="2">Blood</tissue>
    </source>
</reference>
<name>A0A3M0JQW0_HIRRU</name>
<accession>A0A3M0JQW0</accession>
<dbReference type="Proteomes" id="UP000269221">
    <property type="component" value="Unassembled WGS sequence"/>
</dbReference>
<evidence type="ECO:0000313" key="2">
    <source>
        <dbReference type="EMBL" id="RMC03105.1"/>
    </source>
</evidence>
<keyword evidence="3" id="KW-1185">Reference proteome</keyword>
<dbReference type="EMBL" id="QRBI01000131">
    <property type="protein sequence ID" value="RMC03105.1"/>
    <property type="molecule type" value="Genomic_DNA"/>
</dbReference>
<protein>
    <submittedName>
        <fullName evidence="2">Uncharacterized protein</fullName>
    </submittedName>
</protein>
<proteinExistence type="predicted"/>